<reference evidence="4" key="1">
    <citation type="submission" date="2020-07" db="EMBL/GenBank/DDBJ databases">
        <authorList>
            <person name="Lin J."/>
        </authorList>
    </citation>
    <scope>NUCLEOTIDE SEQUENCE</scope>
</reference>
<dbReference type="PANTHER" id="PTHR47926">
    <property type="entry name" value="PENTATRICOPEPTIDE REPEAT-CONTAINING PROTEIN"/>
    <property type="match status" value="1"/>
</dbReference>
<name>A0A6V7PLX6_ANACO</name>
<dbReference type="Pfam" id="PF01535">
    <property type="entry name" value="PPR"/>
    <property type="match status" value="2"/>
</dbReference>
<dbReference type="GO" id="GO:0009451">
    <property type="term" value="P:RNA modification"/>
    <property type="evidence" value="ECO:0007669"/>
    <property type="project" value="InterPro"/>
</dbReference>
<dbReference type="AlphaFoldDB" id="A0A6V7PLX6"/>
<evidence type="ECO:0000256" key="3">
    <source>
        <dbReference type="PROSITE-ProRule" id="PRU00708"/>
    </source>
</evidence>
<evidence type="ECO:0000256" key="2">
    <source>
        <dbReference type="ARBA" id="ARBA00022946"/>
    </source>
</evidence>
<dbReference type="GO" id="GO:0003723">
    <property type="term" value="F:RNA binding"/>
    <property type="evidence" value="ECO:0007669"/>
    <property type="project" value="InterPro"/>
</dbReference>
<proteinExistence type="predicted"/>
<gene>
    <name evidence="4" type="ORF">CB5_LOCUS15061</name>
</gene>
<feature type="repeat" description="PPR" evidence="3">
    <location>
        <begin position="262"/>
        <end position="296"/>
    </location>
</feature>
<dbReference type="NCBIfam" id="TIGR00756">
    <property type="entry name" value="PPR"/>
    <property type="match status" value="2"/>
</dbReference>
<sequence>MVKKSWLESSLSPTPHQQWPRHLSFFPFLLLLLLLLHSFPLPHLLRRRRGALSALRRAIAAHRYALPARRRATPRARPPSRRPLPLCAPHRPLRRRLLHLRRRGRGVPPPLCRPRPPPRHLRLQLSHPRPRLLLLRSPRPRLALALDLFLLMLRSHLRPNEFTFPFALKSAAALDLLPLGHQIHSSLLKSGLFPSNVFCASALLDLYVKLATLGDARLVFDRIPHRTAVTWNSMICAYAQNGFLEEALRLMDSMAESGLDVGVTSWNSIVAGCVRFGDVELALDVLGEMISVGGVGPNPATFNTMLSLIPFVPSLDRIKELHAFALRNVEVVGFDSVDIDRLWSSIASGYASMDA</sequence>
<dbReference type="PANTHER" id="PTHR47926:SF452">
    <property type="entry name" value="PENTATRICOPEPTIDE REPEAT-CONTAINING PROTEIN"/>
    <property type="match status" value="1"/>
</dbReference>
<dbReference type="InterPro" id="IPR002885">
    <property type="entry name" value="PPR_rpt"/>
</dbReference>
<dbReference type="InterPro" id="IPR046960">
    <property type="entry name" value="PPR_At4g14850-like_plant"/>
</dbReference>
<evidence type="ECO:0000256" key="1">
    <source>
        <dbReference type="ARBA" id="ARBA00022737"/>
    </source>
</evidence>
<keyword evidence="1" id="KW-0677">Repeat</keyword>
<accession>A0A6V7PLX6</accession>
<organism evidence="4">
    <name type="scientific">Ananas comosus var. bracteatus</name>
    <name type="common">red pineapple</name>
    <dbReference type="NCBI Taxonomy" id="296719"/>
    <lineage>
        <taxon>Eukaryota</taxon>
        <taxon>Viridiplantae</taxon>
        <taxon>Streptophyta</taxon>
        <taxon>Embryophyta</taxon>
        <taxon>Tracheophyta</taxon>
        <taxon>Spermatophyta</taxon>
        <taxon>Magnoliopsida</taxon>
        <taxon>Liliopsida</taxon>
        <taxon>Poales</taxon>
        <taxon>Bromeliaceae</taxon>
        <taxon>Bromelioideae</taxon>
        <taxon>Ananas</taxon>
    </lineage>
</organism>
<feature type="repeat" description="PPR" evidence="3">
    <location>
        <begin position="227"/>
        <end position="261"/>
    </location>
</feature>
<evidence type="ECO:0000313" key="4">
    <source>
        <dbReference type="EMBL" id="CAD1831850.1"/>
    </source>
</evidence>
<protein>
    <recommendedName>
        <fullName evidence="5">Pentatricopeptide repeat-containing protein</fullName>
    </recommendedName>
</protein>
<dbReference type="EMBL" id="LR862149">
    <property type="protein sequence ID" value="CAD1831850.1"/>
    <property type="molecule type" value="Genomic_DNA"/>
</dbReference>
<keyword evidence="2" id="KW-0809">Transit peptide</keyword>
<dbReference type="FunFam" id="1.25.40.10:FF:000344">
    <property type="entry name" value="Pentatricopeptide repeat-containing protein"/>
    <property type="match status" value="1"/>
</dbReference>
<dbReference type="PROSITE" id="PS51375">
    <property type="entry name" value="PPR"/>
    <property type="match status" value="2"/>
</dbReference>
<evidence type="ECO:0008006" key="5">
    <source>
        <dbReference type="Google" id="ProtNLM"/>
    </source>
</evidence>
<dbReference type="Gene3D" id="1.25.40.10">
    <property type="entry name" value="Tetratricopeptide repeat domain"/>
    <property type="match status" value="1"/>
</dbReference>
<dbReference type="InterPro" id="IPR011990">
    <property type="entry name" value="TPR-like_helical_dom_sf"/>
</dbReference>